<dbReference type="PANTHER" id="PTHR43563">
    <property type="entry name" value="AMINE OXIDASE"/>
    <property type="match status" value="1"/>
</dbReference>
<dbReference type="InterPro" id="IPR036188">
    <property type="entry name" value="FAD/NAD-bd_sf"/>
</dbReference>
<protein>
    <submittedName>
        <fullName evidence="7">Oxidoreductase</fullName>
    </submittedName>
</protein>
<keyword evidence="8" id="KW-1185">Reference proteome</keyword>
<dbReference type="Gene3D" id="3.50.50.60">
    <property type="entry name" value="FAD/NAD(P)-binding domain"/>
    <property type="match status" value="1"/>
</dbReference>
<dbReference type="OrthoDB" id="9790035at2"/>
<dbReference type="InterPro" id="IPR050703">
    <property type="entry name" value="Flavin_MAO"/>
</dbReference>
<dbReference type="SUPFAM" id="SSF54373">
    <property type="entry name" value="FAD-linked reductases, C-terminal domain"/>
    <property type="match status" value="1"/>
</dbReference>
<evidence type="ECO:0000313" key="7">
    <source>
        <dbReference type="EMBL" id="PWR21006.1"/>
    </source>
</evidence>
<feature type="binding site" evidence="4">
    <location>
        <position position="447"/>
    </location>
    <ligand>
        <name>FAD</name>
        <dbReference type="ChEBI" id="CHEBI:57692"/>
    </ligand>
</feature>
<dbReference type="SUPFAM" id="SSF51905">
    <property type="entry name" value="FAD/NAD(P)-binding domain"/>
    <property type="match status" value="1"/>
</dbReference>
<dbReference type="Gene3D" id="1.10.405.10">
    <property type="entry name" value="Guanine Nucleotide Dissociation Inhibitor, domain 1"/>
    <property type="match status" value="1"/>
</dbReference>
<comment type="similarity">
    <text evidence="2">Belongs to the flavin monoamine oxidase family.</text>
</comment>
<feature type="binding site" evidence="4">
    <location>
        <position position="364"/>
    </location>
    <ligand>
        <name>substrate</name>
    </ligand>
</feature>
<feature type="region of interest" description="Disordered" evidence="5">
    <location>
        <begin position="1"/>
        <end position="21"/>
    </location>
</feature>
<dbReference type="Pfam" id="PF01593">
    <property type="entry name" value="Amino_oxidase"/>
    <property type="match status" value="1"/>
</dbReference>
<evidence type="ECO:0000256" key="1">
    <source>
        <dbReference type="ARBA" id="ARBA00001974"/>
    </source>
</evidence>
<comment type="caution">
    <text evidence="7">The sequence shown here is derived from an EMBL/GenBank/DDBJ whole genome shotgun (WGS) entry which is preliminary data.</text>
</comment>
<organism evidence="7 8">
    <name type="scientific">Zavarzinia compransoris</name>
    <dbReference type="NCBI Taxonomy" id="1264899"/>
    <lineage>
        <taxon>Bacteria</taxon>
        <taxon>Pseudomonadati</taxon>
        <taxon>Pseudomonadota</taxon>
        <taxon>Alphaproteobacteria</taxon>
        <taxon>Rhodospirillales</taxon>
        <taxon>Zavarziniaceae</taxon>
        <taxon>Zavarzinia</taxon>
    </lineage>
</organism>
<proteinExistence type="inferred from homology"/>
<evidence type="ECO:0000256" key="4">
    <source>
        <dbReference type="PIRSR" id="PIRSR601613-1"/>
    </source>
</evidence>
<dbReference type="Proteomes" id="UP000246077">
    <property type="component" value="Unassembled WGS sequence"/>
</dbReference>
<gene>
    <name evidence="7" type="ORF">DKG75_13545</name>
</gene>
<dbReference type="InterPro" id="IPR001613">
    <property type="entry name" value="Flavin_amine_oxidase"/>
</dbReference>
<feature type="domain" description="Amine oxidase" evidence="6">
    <location>
        <begin position="38"/>
        <end position="471"/>
    </location>
</feature>
<evidence type="ECO:0000259" key="6">
    <source>
        <dbReference type="Pfam" id="PF01593"/>
    </source>
</evidence>
<dbReference type="Gene3D" id="3.90.660.10">
    <property type="match status" value="1"/>
</dbReference>
<dbReference type="PRINTS" id="PR00757">
    <property type="entry name" value="AMINEOXDASEF"/>
</dbReference>
<reference evidence="8" key="1">
    <citation type="submission" date="2018-05" db="EMBL/GenBank/DDBJ databases">
        <title>Zavarzinia sp. HR-AS.</title>
        <authorList>
            <person name="Lee Y."/>
            <person name="Jeon C.O."/>
        </authorList>
    </citation>
    <scope>NUCLEOTIDE SEQUENCE [LARGE SCALE GENOMIC DNA]</scope>
    <source>
        <strain evidence="8">DSM 1231</strain>
    </source>
</reference>
<comment type="cofactor">
    <cofactor evidence="1">
        <name>FAD</name>
        <dbReference type="ChEBI" id="CHEBI:57692"/>
    </cofactor>
</comment>
<sequence>MGEHRDDGQTRAGRHAFPGDRSMTAPAQVDVCIIGAGLAGLRAAGRLSEGGRSICVLEARDRVGGRTMGGELCGEPVDLGGQWVGPTQHRVLALCAELGLELYPQYAEGLRLLDIGGRLRRYRGTVPRMSLLAALDAGRAVRGLNRAAATIDPAAPWLAAGAADLDRMTLDQWLRRTLFTRDGRRVLDIMTRAIFTCEAHEISLLAALTTIAGAGSLEVQAEVQGDGAQKLKIRGGAFQLAARLADRLPPGALVLQAPVHAVEPSETGVTVRHAGGEIRAGRVIVALAPALAARIDFGAALPPLRQQLHSRMPMGSVIKALVAYERPFWRARGWSGEVVSDRGPFGPVMDATPPGSPHGFLVGFFDGGHSRALSGAPMDLRRAAAVKALQRYFGPEAATPIGYVDKDWIAEPWSLGGYAGFTAPGTLTTCGPALRLPCGRIHWSGTETATRWIGYLDGALEAGERAAAEVMASPA</sequence>
<keyword evidence="3" id="KW-0560">Oxidoreductase</keyword>
<name>A0A317E4C5_9PROT</name>
<feature type="binding site" evidence="4">
    <location>
        <position position="259"/>
    </location>
    <ligand>
        <name>FAD</name>
        <dbReference type="ChEBI" id="CHEBI:57692"/>
    </ligand>
</feature>
<dbReference type="InterPro" id="IPR002937">
    <property type="entry name" value="Amino_oxidase"/>
</dbReference>
<dbReference type="PANTHER" id="PTHR43563:SF1">
    <property type="entry name" value="AMINE OXIDASE [FLAVIN-CONTAINING] B"/>
    <property type="match status" value="1"/>
</dbReference>
<feature type="binding site" evidence="4">
    <location>
        <begin position="58"/>
        <end position="59"/>
    </location>
    <ligand>
        <name>FAD</name>
        <dbReference type="ChEBI" id="CHEBI:57692"/>
    </ligand>
</feature>
<dbReference type="EMBL" id="QGLF01000003">
    <property type="protein sequence ID" value="PWR21006.1"/>
    <property type="molecule type" value="Genomic_DNA"/>
</dbReference>
<dbReference type="AlphaFoldDB" id="A0A317E4C5"/>
<evidence type="ECO:0000313" key="8">
    <source>
        <dbReference type="Proteomes" id="UP000246077"/>
    </source>
</evidence>
<accession>A0A317E4C5</accession>
<evidence type="ECO:0000256" key="2">
    <source>
        <dbReference type="ARBA" id="ARBA00005995"/>
    </source>
</evidence>
<evidence type="ECO:0000256" key="5">
    <source>
        <dbReference type="SAM" id="MobiDB-lite"/>
    </source>
</evidence>
<evidence type="ECO:0000256" key="3">
    <source>
        <dbReference type="ARBA" id="ARBA00023002"/>
    </source>
</evidence>
<dbReference type="GO" id="GO:0016491">
    <property type="term" value="F:oxidoreductase activity"/>
    <property type="evidence" value="ECO:0007669"/>
    <property type="project" value="UniProtKB-KW"/>
</dbReference>